<accession>A0ABN9VM35</accession>
<dbReference type="Proteomes" id="UP001189429">
    <property type="component" value="Unassembled WGS sequence"/>
</dbReference>
<evidence type="ECO:0000313" key="3">
    <source>
        <dbReference type="Proteomes" id="UP001189429"/>
    </source>
</evidence>
<keyword evidence="3" id="KW-1185">Reference proteome</keyword>
<reference evidence="2" key="1">
    <citation type="submission" date="2023-10" db="EMBL/GenBank/DDBJ databases">
        <authorList>
            <person name="Chen Y."/>
            <person name="Shah S."/>
            <person name="Dougan E. K."/>
            <person name="Thang M."/>
            <person name="Chan C."/>
        </authorList>
    </citation>
    <scope>NUCLEOTIDE SEQUENCE [LARGE SCALE GENOMIC DNA]</scope>
</reference>
<evidence type="ECO:0000313" key="2">
    <source>
        <dbReference type="EMBL" id="CAK0874402.1"/>
    </source>
</evidence>
<dbReference type="EMBL" id="CAUYUJ010017393">
    <property type="protein sequence ID" value="CAK0874402.1"/>
    <property type="molecule type" value="Genomic_DNA"/>
</dbReference>
<protein>
    <submittedName>
        <fullName evidence="2">Uncharacterized protein</fullName>
    </submittedName>
</protein>
<evidence type="ECO:0000256" key="1">
    <source>
        <dbReference type="SAM" id="MobiDB-lite"/>
    </source>
</evidence>
<feature type="region of interest" description="Disordered" evidence="1">
    <location>
        <begin position="41"/>
        <end position="175"/>
    </location>
</feature>
<sequence length="189" mass="20753">MAPADLAAMQAAWLLGRLRRWCMGIFWGARLLRTEGSCRGGARSGLWQRDSPRPSQGRPPGCPEVCPGGAARPSRRQARCWGRRERRWPPPRHPRGRAGGRRAPGGEGRRGPWPSLTAGTSVSIRVTVKRSQDEPECVDNPGGSATAGMDDDQSWRHGQRASSLEGGVFRPPPIWRRARSCGQRRGCSL</sequence>
<feature type="compositionally biased region" description="Basic residues" evidence="1">
    <location>
        <begin position="84"/>
        <end position="100"/>
    </location>
</feature>
<gene>
    <name evidence="2" type="ORF">PCOR1329_LOCUS59332</name>
</gene>
<proteinExistence type="predicted"/>
<comment type="caution">
    <text evidence="2">The sequence shown here is derived from an EMBL/GenBank/DDBJ whole genome shotgun (WGS) entry which is preliminary data.</text>
</comment>
<organism evidence="2 3">
    <name type="scientific">Prorocentrum cordatum</name>
    <dbReference type="NCBI Taxonomy" id="2364126"/>
    <lineage>
        <taxon>Eukaryota</taxon>
        <taxon>Sar</taxon>
        <taxon>Alveolata</taxon>
        <taxon>Dinophyceae</taxon>
        <taxon>Prorocentrales</taxon>
        <taxon>Prorocentraceae</taxon>
        <taxon>Prorocentrum</taxon>
    </lineage>
</organism>
<name>A0ABN9VM35_9DINO</name>